<reference evidence="8 9" key="1">
    <citation type="submission" date="2016-04" db="EMBL/GenBank/DDBJ databases">
        <title>A degradative enzymes factory behind the ericoid mycorrhizal symbiosis.</title>
        <authorList>
            <consortium name="DOE Joint Genome Institute"/>
            <person name="Martino E."/>
            <person name="Morin E."/>
            <person name="Grelet G."/>
            <person name="Kuo A."/>
            <person name="Kohler A."/>
            <person name="Daghino S."/>
            <person name="Barry K."/>
            <person name="Choi C."/>
            <person name="Cichocki N."/>
            <person name="Clum A."/>
            <person name="Copeland A."/>
            <person name="Hainaut M."/>
            <person name="Haridas S."/>
            <person name="Labutti K."/>
            <person name="Lindquist E."/>
            <person name="Lipzen A."/>
            <person name="Khouja H.-R."/>
            <person name="Murat C."/>
            <person name="Ohm R."/>
            <person name="Olson A."/>
            <person name="Spatafora J."/>
            <person name="Veneault-Fourrey C."/>
            <person name="Henrissat B."/>
            <person name="Grigoriev I."/>
            <person name="Martin F."/>
            <person name="Perotto S."/>
        </authorList>
    </citation>
    <scope>NUCLEOTIDE SEQUENCE [LARGE SCALE GENOMIC DNA]</scope>
    <source>
        <strain evidence="8 9">F</strain>
    </source>
</reference>
<evidence type="ECO:0000256" key="5">
    <source>
        <dbReference type="ARBA" id="ARBA00023033"/>
    </source>
</evidence>
<dbReference type="AlphaFoldDB" id="A0A2J6R4S6"/>
<dbReference type="PRINTS" id="PR00463">
    <property type="entry name" value="EP450I"/>
</dbReference>
<evidence type="ECO:0000256" key="4">
    <source>
        <dbReference type="ARBA" id="ARBA00023004"/>
    </source>
</evidence>
<keyword evidence="3 7" id="KW-0560">Oxidoreductase</keyword>
<keyword evidence="2 6" id="KW-0479">Metal-binding</keyword>
<dbReference type="PANTHER" id="PTHR46300:SF2">
    <property type="entry name" value="CYTOCHROME P450 MONOOXYGENASE ALNH-RELATED"/>
    <property type="match status" value="1"/>
</dbReference>
<dbReference type="Pfam" id="PF00067">
    <property type="entry name" value="p450"/>
    <property type="match status" value="1"/>
</dbReference>
<evidence type="ECO:0000313" key="9">
    <source>
        <dbReference type="Proteomes" id="UP000235786"/>
    </source>
</evidence>
<dbReference type="Proteomes" id="UP000235786">
    <property type="component" value="Unassembled WGS sequence"/>
</dbReference>
<comment type="similarity">
    <text evidence="1 7">Belongs to the cytochrome P450 family.</text>
</comment>
<keyword evidence="5 7" id="KW-0503">Monooxygenase</keyword>
<dbReference type="STRING" id="1149755.A0A2J6R4S6"/>
<evidence type="ECO:0000256" key="1">
    <source>
        <dbReference type="ARBA" id="ARBA00010617"/>
    </source>
</evidence>
<protein>
    <submittedName>
        <fullName evidence="8">Cytochrome P450</fullName>
    </submittedName>
</protein>
<dbReference type="InterPro" id="IPR050364">
    <property type="entry name" value="Cytochrome_P450_fung"/>
</dbReference>
<evidence type="ECO:0000256" key="6">
    <source>
        <dbReference type="PIRSR" id="PIRSR602401-1"/>
    </source>
</evidence>
<dbReference type="OrthoDB" id="1055148at2759"/>
<evidence type="ECO:0000256" key="7">
    <source>
        <dbReference type="RuleBase" id="RU000461"/>
    </source>
</evidence>
<sequence>MIGMRPADYPPGPPTLPLIGNLHQMPMSDIHLKLQEWAKKYGSIYSLKLGGQTLVVLSSAGAVKDLLEKRSGIYSARPDVFIREFGDDLNILMRTNDETWRRQRKMYHVRLNGRVADNYIPYQDLETKQLLADLLHQPDDFTYHVKRLTSSLASTIVYGWRTTSVDLPQVKKLFEWIDGYAVAAGRMQVMDWYPFLRPIFRRLPKSLSGIQDQIVYLKDLEHNLWMDLLKNAQENIKDGKLNPSFCRDMLLSKDSEKDGLTDVEIAFNAGHAWAGATDTTYNTTMGFIKAMILFPGVQKAAQKELDNVIGTERLPEWSDLDALPYIRSCVKEALRWMPTTITGGMPHCLTKDDKYMGYKIPAGAAILNNVWTLNNDDGRVRNSREYDPSRHFGDNTSSQESAVQADFNKRDHFTFGAGRRICPGLHVADRSLFLTFSRLLWAFDMEPEGELVGKVDPVLRDAVTPGFIVAPVPYKCKFTPRSEERAQKIRDIWAKSTCYLDKSGNYEEDFFSRHFSDWK</sequence>
<dbReference type="EMBL" id="KZ613956">
    <property type="protein sequence ID" value="PMD33513.1"/>
    <property type="molecule type" value="Genomic_DNA"/>
</dbReference>
<proteinExistence type="inferred from homology"/>
<dbReference type="CDD" id="cd11065">
    <property type="entry name" value="CYP64-like"/>
    <property type="match status" value="1"/>
</dbReference>
<feature type="binding site" description="axial binding residue" evidence="6">
    <location>
        <position position="422"/>
    </location>
    <ligand>
        <name>heme</name>
        <dbReference type="ChEBI" id="CHEBI:30413"/>
    </ligand>
    <ligandPart>
        <name>Fe</name>
        <dbReference type="ChEBI" id="CHEBI:18248"/>
    </ligandPart>
</feature>
<dbReference type="PROSITE" id="PS00086">
    <property type="entry name" value="CYTOCHROME_P450"/>
    <property type="match status" value="1"/>
</dbReference>
<dbReference type="PANTHER" id="PTHR46300">
    <property type="entry name" value="P450, PUTATIVE (EUROFUNG)-RELATED-RELATED"/>
    <property type="match status" value="1"/>
</dbReference>
<evidence type="ECO:0000256" key="3">
    <source>
        <dbReference type="ARBA" id="ARBA00023002"/>
    </source>
</evidence>
<evidence type="ECO:0000256" key="2">
    <source>
        <dbReference type="ARBA" id="ARBA00022723"/>
    </source>
</evidence>
<accession>A0A2J6R4S6</accession>
<dbReference type="SUPFAM" id="SSF48264">
    <property type="entry name" value="Cytochrome P450"/>
    <property type="match status" value="1"/>
</dbReference>
<name>A0A2J6R4S6_HYAVF</name>
<comment type="cofactor">
    <cofactor evidence="6">
        <name>heme</name>
        <dbReference type="ChEBI" id="CHEBI:30413"/>
    </cofactor>
</comment>
<keyword evidence="4 6" id="KW-0408">Iron</keyword>
<keyword evidence="9" id="KW-1185">Reference proteome</keyword>
<dbReference type="Gene3D" id="1.10.630.10">
    <property type="entry name" value="Cytochrome P450"/>
    <property type="match status" value="1"/>
</dbReference>
<keyword evidence="6 7" id="KW-0349">Heme</keyword>
<dbReference type="GO" id="GO:0016705">
    <property type="term" value="F:oxidoreductase activity, acting on paired donors, with incorporation or reduction of molecular oxygen"/>
    <property type="evidence" value="ECO:0007669"/>
    <property type="project" value="InterPro"/>
</dbReference>
<dbReference type="InterPro" id="IPR002401">
    <property type="entry name" value="Cyt_P450_E_grp-I"/>
</dbReference>
<dbReference type="GO" id="GO:0004497">
    <property type="term" value="F:monooxygenase activity"/>
    <property type="evidence" value="ECO:0007669"/>
    <property type="project" value="UniProtKB-KW"/>
</dbReference>
<organism evidence="8 9">
    <name type="scientific">Hyaloscypha variabilis (strain UAMH 11265 / GT02V1 / F)</name>
    <name type="common">Meliniomyces variabilis</name>
    <dbReference type="NCBI Taxonomy" id="1149755"/>
    <lineage>
        <taxon>Eukaryota</taxon>
        <taxon>Fungi</taxon>
        <taxon>Dikarya</taxon>
        <taxon>Ascomycota</taxon>
        <taxon>Pezizomycotina</taxon>
        <taxon>Leotiomycetes</taxon>
        <taxon>Helotiales</taxon>
        <taxon>Hyaloscyphaceae</taxon>
        <taxon>Hyaloscypha</taxon>
        <taxon>Hyaloscypha variabilis</taxon>
    </lineage>
</organism>
<dbReference type="GO" id="GO:0020037">
    <property type="term" value="F:heme binding"/>
    <property type="evidence" value="ECO:0007669"/>
    <property type="project" value="InterPro"/>
</dbReference>
<dbReference type="InterPro" id="IPR036396">
    <property type="entry name" value="Cyt_P450_sf"/>
</dbReference>
<evidence type="ECO:0000313" key="8">
    <source>
        <dbReference type="EMBL" id="PMD33513.1"/>
    </source>
</evidence>
<dbReference type="GO" id="GO:0005506">
    <property type="term" value="F:iron ion binding"/>
    <property type="evidence" value="ECO:0007669"/>
    <property type="project" value="InterPro"/>
</dbReference>
<dbReference type="InterPro" id="IPR001128">
    <property type="entry name" value="Cyt_P450"/>
</dbReference>
<gene>
    <name evidence="8" type="ORF">L207DRAFT_439413</name>
</gene>
<dbReference type="InterPro" id="IPR017972">
    <property type="entry name" value="Cyt_P450_CS"/>
</dbReference>